<feature type="region of interest" description="Disordered" evidence="1">
    <location>
        <begin position="353"/>
        <end position="393"/>
    </location>
</feature>
<dbReference type="PANTHER" id="PTHR21444:SF14">
    <property type="entry name" value="COILED-COIL DOMAIN-CONTAINING PROTEIN 180"/>
    <property type="match status" value="1"/>
</dbReference>
<protein>
    <submittedName>
        <fullName evidence="4">Coiled-coil domain-containing protein 180</fullName>
    </submittedName>
</protein>
<accession>A0A2I4D1A2</accession>
<dbReference type="KEGG" id="alim:106534040"/>
<feature type="domain" description="DUF4456" evidence="2">
    <location>
        <begin position="433"/>
        <end position="615"/>
    </location>
</feature>
<keyword evidence="3" id="KW-1185">Reference proteome</keyword>
<feature type="region of interest" description="Disordered" evidence="1">
    <location>
        <begin position="698"/>
        <end position="718"/>
    </location>
</feature>
<dbReference type="InParanoid" id="A0A2I4D1A2"/>
<feature type="compositionally biased region" description="Low complexity" evidence="1">
    <location>
        <begin position="365"/>
        <end position="379"/>
    </location>
</feature>
<evidence type="ECO:0000313" key="3">
    <source>
        <dbReference type="Proteomes" id="UP000192220"/>
    </source>
</evidence>
<dbReference type="AlphaFoldDB" id="A0A2I4D1A2"/>
<evidence type="ECO:0000313" key="4">
    <source>
        <dbReference type="RefSeq" id="XP_013885994.1"/>
    </source>
</evidence>
<organism evidence="3 4">
    <name type="scientific">Austrofundulus limnaeus</name>
    <name type="common">Annual killifish</name>
    <dbReference type="NCBI Taxonomy" id="52670"/>
    <lineage>
        <taxon>Eukaryota</taxon>
        <taxon>Metazoa</taxon>
        <taxon>Chordata</taxon>
        <taxon>Craniata</taxon>
        <taxon>Vertebrata</taxon>
        <taxon>Euteleostomi</taxon>
        <taxon>Actinopterygii</taxon>
        <taxon>Neopterygii</taxon>
        <taxon>Teleostei</taxon>
        <taxon>Neoteleostei</taxon>
        <taxon>Acanthomorphata</taxon>
        <taxon>Ovalentaria</taxon>
        <taxon>Atherinomorphae</taxon>
        <taxon>Cyprinodontiformes</taxon>
        <taxon>Rivulidae</taxon>
        <taxon>Austrofundulus</taxon>
    </lineage>
</organism>
<gene>
    <name evidence="4" type="primary">LOC106534040</name>
</gene>
<dbReference type="RefSeq" id="XP_013885994.1">
    <property type="nucleotide sequence ID" value="XM_014030540.1"/>
</dbReference>
<evidence type="ECO:0000259" key="2">
    <source>
        <dbReference type="Pfam" id="PF14644"/>
    </source>
</evidence>
<dbReference type="PANTHER" id="PTHR21444">
    <property type="entry name" value="COILED-COIL DOMAIN-CONTAINING PROTEIN 180"/>
    <property type="match status" value="1"/>
</dbReference>
<sequence>MVTDRKEAVHLEQDLQLQHLKPEYIRTHKYEPRLAELQLHQQRVDVHCQDMLDVLSFCRTELQQLKTSIRDKNQNLFLTLSNMEDEVQKTSSTGRTSSVERLEAVGSALQDCLDQHLKDIQSYRTSFRQMVQSRLEETKRRTAELQSSFRTFKEGGDFSPRELKMFQRRLKKETKRTSETEESLYSELEDFESMTLQQVREASAPLQEKLSVLKSELEFIEEIQRIIGRSQIQIKAESLLSVLQAAISNQQQSVISSRLEDIKRTMENKQVSPDEVCCLLSSTHEDISKRCQYLDYSLNSAVQDSLVLSAHPESRKQVRLSTQSGSLQLSRTGVDFYEDPVVGVVRFSLVQDPGAENTQRRRTPAAGSVSAQSSVQHQQMSISTQRKGSRPARTDIRTEKRFQIFGSKQEAELSPQSFSSTLQSILWTTNDTVLQLSEDFYRSKRLSSFFLLPVSLDQWAESTQQSLLGYQDQARRFLSESKQEVVKQLSVFRELLSLFPAVLISNHEQQQGAWLREEVGGARKKLEELMSASNKEKKLNVHQLRVSLRDQELQILNSTEELRQQQLHSAIIRTHLEQQVCMRVRAEEFVTSLASLSEKLLHQVDELLTPAETDAAVMDHSSVTMETGAETGSDPCRGSRTWSGITFLFPPTKDSADSSSSVTMTTASITTATSSLEHQEVIKYRDAAVERFQQLLQSETSRSDEDKRRHLSEEHSWNSHWRQEIHTLTHIRHTNT</sequence>
<dbReference type="Proteomes" id="UP000192220">
    <property type="component" value="Unplaced"/>
</dbReference>
<name>A0A2I4D1A2_AUSLI</name>
<reference evidence="4" key="1">
    <citation type="submission" date="2025-08" db="UniProtKB">
        <authorList>
            <consortium name="RefSeq"/>
        </authorList>
    </citation>
    <scope>IDENTIFICATION</scope>
</reference>
<feature type="compositionally biased region" description="Basic and acidic residues" evidence="1">
    <location>
        <begin position="701"/>
        <end position="718"/>
    </location>
</feature>
<evidence type="ECO:0000256" key="1">
    <source>
        <dbReference type="SAM" id="MobiDB-lite"/>
    </source>
</evidence>
<dbReference type="Pfam" id="PF14644">
    <property type="entry name" value="DUF4456"/>
    <property type="match status" value="1"/>
</dbReference>
<dbReference type="InterPro" id="IPR027914">
    <property type="entry name" value="DUF4456"/>
</dbReference>
<dbReference type="OrthoDB" id="431588at2759"/>
<proteinExistence type="predicted"/>